<dbReference type="EMBL" id="KQ971342">
    <property type="protein sequence ID" value="EFA03724.2"/>
    <property type="molecule type" value="Genomic_DNA"/>
</dbReference>
<protein>
    <submittedName>
        <fullName evidence="2">Heat shock protein 67B2-like Protein</fullName>
    </submittedName>
</protein>
<name>D6WIZ1_TRICA</name>
<dbReference type="InterPro" id="IPR036873">
    <property type="entry name" value="Rhodanese-like_dom_sf"/>
</dbReference>
<dbReference type="Gene3D" id="3.40.250.10">
    <property type="entry name" value="Rhodanese-like domain"/>
    <property type="match status" value="1"/>
</dbReference>
<dbReference type="Proteomes" id="UP000007266">
    <property type="component" value="Linkage group 5"/>
</dbReference>
<dbReference type="InterPro" id="IPR001763">
    <property type="entry name" value="Rhodanese-like_dom"/>
</dbReference>
<keyword evidence="2" id="KW-0346">Stress response</keyword>
<sequence>MVRLPMSLSRGPQILSLVNKTPVFLRLFATQIASFDEVKSVKTTPKTLLIDVREPHELQETGVIPDSINIPLGEVEKVLKDMPSEQFQKTYKKAKPDSSTPLIFSCRSGKRSALASEIATKLGFKDIKNYSGGWLEWEEKSKNI</sequence>
<dbReference type="STRING" id="7070.D6WIZ1"/>
<feature type="domain" description="Rhodanese" evidence="1">
    <location>
        <begin position="43"/>
        <end position="142"/>
    </location>
</feature>
<dbReference type="PANTHER" id="PTHR44086:SF10">
    <property type="entry name" value="THIOSULFATE SULFURTRANSFERASE_RHODANESE-LIKE DOMAIN-CONTAINING PROTEIN 3"/>
    <property type="match status" value="1"/>
</dbReference>
<dbReference type="InParanoid" id="D6WIZ1"/>
<dbReference type="SMART" id="SM00450">
    <property type="entry name" value="RHOD"/>
    <property type="match status" value="1"/>
</dbReference>
<dbReference type="OMA" id="YEGSWTD"/>
<dbReference type="HOGENOM" id="CLU_089574_0_2_1"/>
<gene>
    <name evidence="2" type="primary">AUGUSTUS-3.0.2_13829</name>
    <name evidence="2" type="ORF">TcasGA2_TC013829</name>
</gene>
<dbReference type="AlphaFoldDB" id="D6WIZ1"/>
<dbReference type="eggNOG" id="KOG1530">
    <property type="taxonomic scope" value="Eukaryota"/>
</dbReference>
<evidence type="ECO:0000313" key="2">
    <source>
        <dbReference type="EMBL" id="EFA03724.2"/>
    </source>
</evidence>
<organism evidence="2 3">
    <name type="scientific">Tribolium castaneum</name>
    <name type="common">Red flour beetle</name>
    <dbReference type="NCBI Taxonomy" id="7070"/>
    <lineage>
        <taxon>Eukaryota</taxon>
        <taxon>Metazoa</taxon>
        <taxon>Ecdysozoa</taxon>
        <taxon>Arthropoda</taxon>
        <taxon>Hexapoda</taxon>
        <taxon>Insecta</taxon>
        <taxon>Pterygota</taxon>
        <taxon>Neoptera</taxon>
        <taxon>Endopterygota</taxon>
        <taxon>Coleoptera</taxon>
        <taxon>Polyphaga</taxon>
        <taxon>Cucujiformia</taxon>
        <taxon>Tenebrionidae</taxon>
        <taxon>Tenebrionidae incertae sedis</taxon>
        <taxon>Tribolium</taxon>
    </lineage>
</organism>
<dbReference type="SUPFAM" id="SSF52821">
    <property type="entry name" value="Rhodanese/Cell cycle control phosphatase"/>
    <property type="match status" value="1"/>
</dbReference>
<evidence type="ECO:0000259" key="1">
    <source>
        <dbReference type="PROSITE" id="PS50206"/>
    </source>
</evidence>
<keyword evidence="3" id="KW-1185">Reference proteome</keyword>
<reference evidence="2 3" key="1">
    <citation type="journal article" date="2008" name="Nature">
        <title>The genome of the model beetle and pest Tribolium castaneum.</title>
        <authorList>
            <consortium name="Tribolium Genome Sequencing Consortium"/>
            <person name="Richards S."/>
            <person name="Gibbs R.A."/>
            <person name="Weinstock G.M."/>
            <person name="Brown S.J."/>
            <person name="Denell R."/>
            <person name="Beeman R.W."/>
            <person name="Gibbs R."/>
            <person name="Beeman R.W."/>
            <person name="Brown S.J."/>
            <person name="Bucher G."/>
            <person name="Friedrich M."/>
            <person name="Grimmelikhuijzen C.J."/>
            <person name="Klingler M."/>
            <person name="Lorenzen M."/>
            <person name="Richards S."/>
            <person name="Roth S."/>
            <person name="Schroder R."/>
            <person name="Tautz D."/>
            <person name="Zdobnov E.M."/>
            <person name="Muzny D."/>
            <person name="Gibbs R.A."/>
            <person name="Weinstock G.M."/>
            <person name="Attaway T."/>
            <person name="Bell S."/>
            <person name="Buhay C.J."/>
            <person name="Chandrabose M.N."/>
            <person name="Chavez D."/>
            <person name="Clerk-Blankenburg K.P."/>
            <person name="Cree A."/>
            <person name="Dao M."/>
            <person name="Davis C."/>
            <person name="Chacko J."/>
            <person name="Dinh H."/>
            <person name="Dugan-Rocha S."/>
            <person name="Fowler G."/>
            <person name="Garner T.T."/>
            <person name="Garnes J."/>
            <person name="Gnirke A."/>
            <person name="Hawes A."/>
            <person name="Hernandez J."/>
            <person name="Hines S."/>
            <person name="Holder M."/>
            <person name="Hume J."/>
            <person name="Jhangiani S.N."/>
            <person name="Joshi V."/>
            <person name="Khan Z.M."/>
            <person name="Jackson L."/>
            <person name="Kovar C."/>
            <person name="Kowis A."/>
            <person name="Lee S."/>
            <person name="Lewis L.R."/>
            <person name="Margolis J."/>
            <person name="Morgan M."/>
            <person name="Nazareth L.V."/>
            <person name="Nguyen N."/>
            <person name="Okwuonu G."/>
            <person name="Parker D."/>
            <person name="Richards S."/>
            <person name="Ruiz S.J."/>
            <person name="Santibanez J."/>
            <person name="Savard J."/>
            <person name="Scherer S.E."/>
            <person name="Schneider B."/>
            <person name="Sodergren E."/>
            <person name="Tautz D."/>
            <person name="Vattahil S."/>
            <person name="Villasana D."/>
            <person name="White C.S."/>
            <person name="Wright R."/>
            <person name="Park Y."/>
            <person name="Beeman R.W."/>
            <person name="Lord J."/>
            <person name="Oppert B."/>
            <person name="Lorenzen M."/>
            <person name="Brown S."/>
            <person name="Wang L."/>
            <person name="Savard J."/>
            <person name="Tautz D."/>
            <person name="Richards S."/>
            <person name="Weinstock G."/>
            <person name="Gibbs R.A."/>
            <person name="Liu Y."/>
            <person name="Worley K."/>
            <person name="Weinstock G."/>
            <person name="Elsik C.G."/>
            <person name="Reese J.T."/>
            <person name="Elhaik E."/>
            <person name="Landan G."/>
            <person name="Graur D."/>
            <person name="Arensburger P."/>
            <person name="Atkinson P."/>
            <person name="Beeman R.W."/>
            <person name="Beidler J."/>
            <person name="Brown S.J."/>
            <person name="Demuth J.P."/>
            <person name="Drury D.W."/>
            <person name="Du Y.Z."/>
            <person name="Fujiwara H."/>
            <person name="Lorenzen M."/>
            <person name="Maselli V."/>
            <person name="Osanai M."/>
            <person name="Park Y."/>
            <person name="Robertson H.M."/>
            <person name="Tu Z."/>
            <person name="Wang J.J."/>
            <person name="Wang S."/>
            <person name="Richards S."/>
            <person name="Song H."/>
            <person name="Zhang L."/>
            <person name="Sodergren E."/>
            <person name="Werner D."/>
            <person name="Stanke M."/>
            <person name="Morgenstern B."/>
            <person name="Solovyev V."/>
            <person name="Kosarev P."/>
            <person name="Brown G."/>
            <person name="Chen H.C."/>
            <person name="Ermolaeva O."/>
            <person name="Hlavina W."/>
            <person name="Kapustin Y."/>
            <person name="Kiryutin B."/>
            <person name="Kitts P."/>
            <person name="Maglott D."/>
            <person name="Pruitt K."/>
            <person name="Sapojnikov V."/>
            <person name="Souvorov A."/>
            <person name="Mackey A.J."/>
            <person name="Waterhouse R.M."/>
            <person name="Wyder S."/>
            <person name="Zdobnov E.M."/>
            <person name="Zdobnov E.M."/>
            <person name="Wyder S."/>
            <person name="Kriventseva E.V."/>
            <person name="Kadowaki T."/>
            <person name="Bork P."/>
            <person name="Aranda M."/>
            <person name="Bao R."/>
            <person name="Beermann A."/>
            <person name="Berns N."/>
            <person name="Bolognesi R."/>
            <person name="Bonneton F."/>
            <person name="Bopp D."/>
            <person name="Brown S.J."/>
            <person name="Bucher G."/>
            <person name="Butts T."/>
            <person name="Chaumot A."/>
            <person name="Denell R.E."/>
            <person name="Ferrier D.E."/>
            <person name="Friedrich M."/>
            <person name="Gordon C.M."/>
            <person name="Jindra M."/>
            <person name="Klingler M."/>
            <person name="Lan Q."/>
            <person name="Lattorff H.M."/>
            <person name="Laudet V."/>
            <person name="von Levetsow C."/>
            <person name="Liu Z."/>
            <person name="Lutz R."/>
            <person name="Lynch J.A."/>
            <person name="da Fonseca R.N."/>
            <person name="Posnien N."/>
            <person name="Reuter R."/>
            <person name="Roth S."/>
            <person name="Savard J."/>
            <person name="Schinko J.B."/>
            <person name="Schmitt C."/>
            <person name="Schoppmeier M."/>
            <person name="Schroder R."/>
            <person name="Shippy T.D."/>
            <person name="Simonnet F."/>
            <person name="Marques-Souza H."/>
            <person name="Tautz D."/>
            <person name="Tomoyasu Y."/>
            <person name="Trauner J."/>
            <person name="Van der Zee M."/>
            <person name="Vervoort M."/>
            <person name="Wittkopp N."/>
            <person name="Wimmer E.A."/>
            <person name="Yang X."/>
            <person name="Jones A.K."/>
            <person name="Sattelle D.B."/>
            <person name="Ebert P.R."/>
            <person name="Nelson D."/>
            <person name="Scott J.G."/>
            <person name="Beeman R.W."/>
            <person name="Muthukrishnan S."/>
            <person name="Kramer K.J."/>
            <person name="Arakane Y."/>
            <person name="Beeman R.W."/>
            <person name="Zhu Q."/>
            <person name="Hogenkamp D."/>
            <person name="Dixit R."/>
            <person name="Oppert B."/>
            <person name="Jiang H."/>
            <person name="Zou Z."/>
            <person name="Marshall J."/>
            <person name="Elpidina E."/>
            <person name="Vinokurov K."/>
            <person name="Oppert C."/>
            <person name="Zou Z."/>
            <person name="Evans J."/>
            <person name="Lu Z."/>
            <person name="Zhao P."/>
            <person name="Sumathipala N."/>
            <person name="Altincicek B."/>
            <person name="Vilcinskas A."/>
            <person name="Williams M."/>
            <person name="Hultmark D."/>
            <person name="Hetru C."/>
            <person name="Jiang H."/>
            <person name="Grimmelikhuijzen C.J."/>
            <person name="Hauser F."/>
            <person name="Cazzamali G."/>
            <person name="Williamson M."/>
            <person name="Park Y."/>
            <person name="Li B."/>
            <person name="Tanaka Y."/>
            <person name="Predel R."/>
            <person name="Neupert S."/>
            <person name="Schachtner J."/>
            <person name="Verleyen P."/>
            <person name="Raible F."/>
            <person name="Bork P."/>
            <person name="Friedrich M."/>
            <person name="Walden K.K."/>
            <person name="Robertson H.M."/>
            <person name="Angeli S."/>
            <person name="Foret S."/>
            <person name="Bucher G."/>
            <person name="Schuetz S."/>
            <person name="Maleszka R."/>
            <person name="Wimmer E.A."/>
            <person name="Beeman R.W."/>
            <person name="Lorenzen M."/>
            <person name="Tomoyasu Y."/>
            <person name="Miller S.C."/>
            <person name="Grossmann D."/>
            <person name="Bucher G."/>
        </authorList>
    </citation>
    <scope>NUCLEOTIDE SEQUENCE [LARGE SCALE GENOMIC DNA]</scope>
    <source>
        <strain evidence="2 3">Georgia GA2</strain>
    </source>
</reference>
<dbReference type="FunCoup" id="D6WIZ1">
    <property type="interactions" value="41"/>
</dbReference>
<dbReference type="Pfam" id="PF00581">
    <property type="entry name" value="Rhodanese"/>
    <property type="match status" value="1"/>
</dbReference>
<proteinExistence type="predicted"/>
<dbReference type="PROSITE" id="PS50206">
    <property type="entry name" value="RHODANESE_3"/>
    <property type="match status" value="1"/>
</dbReference>
<accession>D6WIZ1</accession>
<dbReference type="PANTHER" id="PTHR44086">
    <property type="entry name" value="THIOSULFATE SULFURTRANSFERASE RDL2, MITOCHONDRIAL-RELATED"/>
    <property type="match status" value="1"/>
</dbReference>
<reference evidence="2 3" key="2">
    <citation type="journal article" date="2010" name="Nucleic Acids Res.">
        <title>BeetleBase in 2010: revisions to provide comprehensive genomic information for Tribolium castaneum.</title>
        <authorList>
            <person name="Kim H.S."/>
            <person name="Murphy T."/>
            <person name="Xia J."/>
            <person name="Caragea D."/>
            <person name="Park Y."/>
            <person name="Beeman R.W."/>
            <person name="Lorenzen M.D."/>
            <person name="Butcher S."/>
            <person name="Manak J.R."/>
            <person name="Brown S.J."/>
        </authorList>
    </citation>
    <scope>GENOME REANNOTATION</scope>
    <source>
        <strain evidence="2 3">Georgia GA2</strain>
    </source>
</reference>
<evidence type="ECO:0000313" key="3">
    <source>
        <dbReference type="Proteomes" id="UP000007266"/>
    </source>
</evidence>